<evidence type="ECO:0000313" key="1">
    <source>
        <dbReference type="EMBL" id="CAF3627652.1"/>
    </source>
</evidence>
<organism evidence="2 3">
    <name type="scientific">Rotaria socialis</name>
    <dbReference type="NCBI Taxonomy" id="392032"/>
    <lineage>
        <taxon>Eukaryota</taxon>
        <taxon>Metazoa</taxon>
        <taxon>Spiralia</taxon>
        <taxon>Gnathifera</taxon>
        <taxon>Rotifera</taxon>
        <taxon>Eurotatoria</taxon>
        <taxon>Bdelloidea</taxon>
        <taxon>Philodinida</taxon>
        <taxon>Philodinidae</taxon>
        <taxon>Rotaria</taxon>
    </lineage>
</organism>
<proteinExistence type="predicted"/>
<dbReference type="EMBL" id="CAJNYT010004039">
    <property type="protein sequence ID" value="CAF3627652.1"/>
    <property type="molecule type" value="Genomic_DNA"/>
</dbReference>
<sequence length="94" mass="10318">MRWCSGATQGNMIVGGNDRGKQANQLIYPIGLPFDQHGNLSIDGTYRVNGHTINSYDGNKTIITSMMLRLTNGRLWASGCYDSGTNYNTEKSVV</sequence>
<reference evidence="2" key="1">
    <citation type="submission" date="2021-02" db="EMBL/GenBank/DDBJ databases">
        <authorList>
            <person name="Nowell W R."/>
        </authorList>
    </citation>
    <scope>NUCLEOTIDE SEQUENCE</scope>
</reference>
<protein>
    <submittedName>
        <fullName evidence="2">Uncharacterized protein</fullName>
    </submittedName>
</protein>
<evidence type="ECO:0000313" key="3">
    <source>
        <dbReference type="Proteomes" id="UP000663848"/>
    </source>
</evidence>
<comment type="caution">
    <text evidence="2">The sequence shown here is derived from an EMBL/GenBank/DDBJ whole genome shotgun (WGS) entry which is preliminary data.</text>
</comment>
<evidence type="ECO:0000313" key="2">
    <source>
        <dbReference type="EMBL" id="CAF4860488.1"/>
    </source>
</evidence>
<dbReference type="Proteomes" id="UP000663848">
    <property type="component" value="Unassembled WGS sequence"/>
</dbReference>
<accession>A0A821SJA9</accession>
<name>A0A821SJA9_9BILA</name>
<dbReference type="EMBL" id="CAJOBR010007298">
    <property type="protein sequence ID" value="CAF4860488.1"/>
    <property type="molecule type" value="Genomic_DNA"/>
</dbReference>
<gene>
    <name evidence="1" type="ORF">GRG538_LOCUS24000</name>
    <name evidence="2" type="ORF">QYT958_LOCUS27880</name>
</gene>
<dbReference type="Proteomes" id="UP000663872">
    <property type="component" value="Unassembled WGS sequence"/>
</dbReference>
<dbReference type="AlphaFoldDB" id="A0A821SJA9"/>